<sequence length="248" mass="27327">MKLLKNLNLLRPCSEKPYLENAYVVIEGETFRSISTSEPEGEFKEIMDCGGKFALPGLINGHHHLYSALAVGMPPPARIPLNFTQILEEVWWKLDLALDRDATLTSFESGLIDSLKAGTTTVIDHHCSPSFIEGSLSLLGETGKRLGIATGLAFEVTDRNGAELFEKSLQENLDAAEKHAEDPELAALLGLHASFTLSEESLKKVAEVLSRKVGWGIHTHLSEDRSDEEDARERGYGSVVERLDHYGL</sequence>
<feature type="non-terminal residue" evidence="3">
    <location>
        <position position="1"/>
    </location>
</feature>
<dbReference type="InterPro" id="IPR006680">
    <property type="entry name" value="Amidohydro-rel"/>
</dbReference>
<dbReference type="Gene3D" id="2.30.40.10">
    <property type="entry name" value="Urease, subunit C, domain 1"/>
    <property type="match status" value="1"/>
</dbReference>
<dbReference type="InterPro" id="IPR011059">
    <property type="entry name" value="Metal-dep_hydrolase_composite"/>
</dbReference>
<dbReference type="SUPFAM" id="SSF51338">
    <property type="entry name" value="Composite domain of metallo-dependent hydrolases"/>
    <property type="match status" value="1"/>
</dbReference>
<evidence type="ECO:0000259" key="2">
    <source>
        <dbReference type="Pfam" id="PF01979"/>
    </source>
</evidence>
<dbReference type="SUPFAM" id="SSF51556">
    <property type="entry name" value="Metallo-dependent hydrolases"/>
    <property type="match status" value="1"/>
</dbReference>
<evidence type="ECO:0000313" key="3">
    <source>
        <dbReference type="EMBL" id="SVC19690.1"/>
    </source>
</evidence>
<feature type="domain" description="Amidohydrolase-related" evidence="2">
    <location>
        <begin position="54"/>
        <end position="241"/>
    </location>
</feature>
<dbReference type="EMBL" id="UINC01078529">
    <property type="protein sequence ID" value="SVC19690.1"/>
    <property type="molecule type" value="Genomic_DNA"/>
</dbReference>
<accession>A0A382K5F2</accession>
<dbReference type="AlphaFoldDB" id="A0A382K5F2"/>
<dbReference type="PANTHER" id="PTHR43794:SF11">
    <property type="entry name" value="AMIDOHYDROLASE-RELATED DOMAIN-CONTAINING PROTEIN"/>
    <property type="match status" value="1"/>
</dbReference>
<gene>
    <name evidence="3" type="ORF">METZ01_LOCUS272544</name>
</gene>
<keyword evidence="1" id="KW-0378">Hydrolase</keyword>
<dbReference type="InterPro" id="IPR050287">
    <property type="entry name" value="MTA/SAH_deaminase"/>
</dbReference>
<name>A0A382K5F2_9ZZZZ</name>
<dbReference type="Pfam" id="PF01979">
    <property type="entry name" value="Amidohydro_1"/>
    <property type="match status" value="1"/>
</dbReference>
<dbReference type="PANTHER" id="PTHR43794">
    <property type="entry name" value="AMINOHYDROLASE SSNA-RELATED"/>
    <property type="match status" value="1"/>
</dbReference>
<reference evidence="3" key="1">
    <citation type="submission" date="2018-05" db="EMBL/GenBank/DDBJ databases">
        <authorList>
            <person name="Lanie J.A."/>
            <person name="Ng W.-L."/>
            <person name="Kazmierczak K.M."/>
            <person name="Andrzejewski T.M."/>
            <person name="Davidsen T.M."/>
            <person name="Wayne K.J."/>
            <person name="Tettelin H."/>
            <person name="Glass J.I."/>
            <person name="Rusch D."/>
            <person name="Podicherti R."/>
            <person name="Tsui H.-C.T."/>
            <person name="Winkler M.E."/>
        </authorList>
    </citation>
    <scope>NUCLEOTIDE SEQUENCE</scope>
</reference>
<dbReference type="Gene3D" id="3.20.20.140">
    <property type="entry name" value="Metal-dependent hydrolases"/>
    <property type="match status" value="1"/>
</dbReference>
<dbReference type="GO" id="GO:0016810">
    <property type="term" value="F:hydrolase activity, acting on carbon-nitrogen (but not peptide) bonds"/>
    <property type="evidence" value="ECO:0007669"/>
    <property type="project" value="InterPro"/>
</dbReference>
<feature type="non-terminal residue" evidence="3">
    <location>
        <position position="248"/>
    </location>
</feature>
<evidence type="ECO:0000256" key="1">
    <source>
        <dbReference type="ARBA" id="ARBA00022801"/>
    </source>
</evidence>
<dbReference type="InterPro" id="IPR032466">
    <property type="entry name" value="Metal_Hydrolase"/>
</dbReference>
<organism evidence="3">
    <name type="scientific">marine metagenome</name>
    <dbReference type="NCBI Taxonomy" id="408172"/>
    <lineage>
        <taxon>unclassified sequences</taxon>
        <taxon>metagenomes</taxon>
        <taxon>ecological metagenomes</taxon>
    </lineage>
</organism>
<proteinExistence type="predicted"/>
<protein>
    <recommendedName>
        <fullName evidence="2">Amidohydrolase-related domain-containing protein</fullName>
    </recommendedName>
</protein>